<organism evidence="2 3">
    <name type="scientific">Paenibacillus radicis</name>
    <name type="common">ex Gao et al. 2016</name>
    <dbReference type="NCBI Taxonomy" id="1737354"/>
    <lineage>
        <taxon>Bacteria</taxon>
        <taxon>Bacillati</taxon>
        <taxon>Bacillota</taxon>
        <taxon>Bacilli</taxon>
        <taxon>Bacillales</taxon>
        <taxon>Paenibacillaceae</taxon>
        <taxon>Paenibacillus</taxon>
    </lineage>
</organism>
<gene>
    <name evidence="2" type="ORF">GCM10010918_08450</name>
</gene>
<comment type="caution">
    <text evidence="2">The sequence shown here is derived from an EMBL/GenBank/DDBJ whole genome shotgun (WGS) entry which is preliminary data.</text>
</comment>
<keyword evidence="3" id="KW-1185">Reference proteome</keyword>
<protein>
    <submittedName>
        <fullName evidence="2">Uncharacterized protein</fullName>
    </submittedName>
</protein>
<evidence type="ECO:0000313" key="2">
    <source>
        <dbReference type="EMBL" id="GGG57694.1"/>
    </source>
</evidence>
<proteinExistence type="predicted"/>
<name>A0A917LUG8_9BACL</name>
<dbReference type="RefSeq" id="WP_188887641.1">
    <property type="nucleotide sequence ID" value="NZ_BMHY01000001.1"/>
</dbReference>
<dbReference type="AlphaFoldDB" id="A0A917LUG8"/>
<evidence type="ECO:0000256" key="1">
    <source>
        <dbReference type="SAM" id="MobiDB-lite"/>
    </source>
</evidence>
<dbReference type="EMBL" id="BMHY01000001">
    <property type="protein sequence ID" value="GGG57694.1"/>
    <property type="molecule type" value="Genomic_DNA"/>
</dbReference>
<reference evidence="2 3" key="1">
    <citation type="journal article" date="2014" name="Int. J. Syst. Evol. Microbiol.">
        <title>Complete genome sequence of Corynebacterium casei LMG S-19264T (=DSM 44701T), isolated from a smear-ripened cheese.</title>
        <authorList>
            <consortium name="US DOE Joint Genome Institute (JGI-PGF)"/>
            <person name="Walter F."/>
            <person name="Albersmeier A."/>
            <person name="Kalinowski J."/>
            <person name="Ruckert C."/>
        </authorList>
    </citation>
    <scope>NUCLEOTIDE SEQUENCE [LARGE SCALE GENOMIC DNA]</scope>
    <source>
        <strain evidence="2 3">CGMCC 1.15286</strain>
    </source>
</reference>
<dbReference type="Proteomes" id="UP000600247">
    <property type="component" value="Unassembled WGS sequence"/>
</dbReference>
<evidence type="ECO:0000313" key="3">
    <source>
        <dbReference type="Proteomes" id="UP000600247"/>
    </source>
</evidence>
<accession>A0A917LUG8</accession>
<feature type="region of interest" description="Disordered" evidence="1">
    <location>
        <begin position="34"/>
        <end position="60"/>
    </location>
</feature>
<sequence>MDKRKVIHAYRSGYISIQECAQIIGLDSRQMPGLMSGMPATDEQAGRRKIPVTGATGATS</sequence>